<dbReference type="Proteomes" id="UP000789901">
    <property type="component" value="Unassembled WGS sequence"/>
</dbReference>
<evidence type="ECO:0000313" key="3">
    <source>
        <dbReference type="Proteomes" id="UP000789901"/>
    </source>
</evidence>
<feature type="compositionally biased region" description="Basic and acidic residues" evidence="1">
    <location>
        <begin position="129"/>
        <end position="139"/>
    </location>
</feature>
<gene>
    <name evidence="2" type="ORF">GMARGA_LOCUS21088</name>
</gene>
<accession>A0ABN7VPC5</accession>
<feature type="compositionally biased region" description="Basic and acidic residues" evidence="1">
    <location>
        <begin position="174"/>
        <end position="185"/>
    </location>
</feature>
<feature type="non-terminal residue" evidence="2">
    <location>
        <position position="442"/>
    </location>
</feature>
<evidence type="ECO:0000256" key="1">
    <source>
        <dbReference type="SAM" id="MobiDB-lite"/>
    </source>
</evidence>
<feature type="compositionally biased region" description="Basic and acidic residues" evidence="1">
    <location>
        <begin position="194"/>
        <end position="219"/>
    </location>
</feature>
<protein>
    <submittedName>
        <fullName evidence="2">1565_t:CDS:1</fullName>
    </submittedName>
</protein>
<keyword evidence="3" id="KW-1185">Reference proteome</keyword>
<feature type="compositionally biased region" description="Basic and acidic residues" evidence="1">
    <location>
        <begin position="154"/>
        <end position="163"/>
    </location>
</feature>
<feature type="region of interest" description="Disordered" evidence="1">
    <location>
        <begin position="129"/>
        <end position="230"/>
    </location>
</feature>
<sequence>MKDEAGLIQKEGGHYERSDIRYYSKTKDKKVKHRAFGYCQKLVKQGNIYEIDNLYDASRYCQNGNRLGIIESEISNYCQQVSHWNLRCTDAQLRKNKNTEEKGEMIKSKELVETDNASCRVIDEFNPRKEEKNDKRIHSSDSPLGLLLRGPRRGNLEENKRVQDSLQDSADMDCTSRMKLDKVENDDSDNSDETIVKEKNEKETCLDSSENNKLDDRKIQTYKPRKEKKETVLTETEEIVDAKSQEENNYRALTEDEEEGIEGWYNNKRSLNEDTLDRAYCQTITKVKKDENGFEKALANQDELLKVEVKDAEALVLQNFRRDILVQKNLEAVNESKNNHIQPEDQFQKTIVQSMYIESNSVSKMVHDEEEESSDLHESYEEDKNSEVVISEVGSVRKCMNIVKAIYTEIVKLLFDPRGKGSVLNKYLDPEDISYKKKMFMR</sequence>
<dbReference type="EMBL" id="CAJVQB010019119">
    <property type="protein sequence ID" value="CAG8789978.1"/>
    <property type="molecule type" value="Genomic_DNA"/>
</dbReference>
<reference evidence="2 3" key="1">
    <citation type="submission" date="2021-06" db="EMBL/GenBank/DDBJ databases">
        <authorList>
            <person name="Kallberg Y."/>
            <person name="Tangrot J."/>
            <person name="Rosling A."/>
        </authorList>
    </citation>
    <scope>NUCLEOTIDE SEQUENCE [LARGE SCALE GENOMIC DNA]</scope>
    <source>
        <strain evidence="2 3">120-4 pot B 10/14</strain>
    </source>
</reference>
<name>A0ABN7VPC5_GIGMA</name>
<comment type="caution">
    <text evidence="2">The sequence shown here is derived from an EMBL/GenBank/DDBJ whole genome shotgun (WGS) entry which is preliminary data.</text>
</comment>
<organism evidence="2 3">
    <name type="scientific">Gigaspora margarita</name>
    <dbReference type="NCBI Taxonomy" id="4874"/>
    <lineage>
        <taxon>Eukaryota</taxon>
        <taxon>Fungi</taxon>
        <taxon>Fungi incertae sedis</taxon>
        <taxon>Mucoromycota</taxon>
        <taxon>Glomeromycotina</taxon>
        <taxon>Glomeromycetes</taxon>
        <taxon>Diversisporales</taxon>
        <taxon>Gigasporaceae</taxon>
        <taxon>Gigaspora</taxon>
    </lineage>
</organism>
<proteinExistence type="predicted"/>
<evidence type="ECO:0000313" key="2">
    <source>
        <dbReference type="EMBL" id="CAG8789978.1"/>
    </source>
</evidence>